<evidence type="ECO:0000313" key="3">
    <source>
        <dbReference type="Proteomes" id="UP000219338"/>
    </source>
</evidence>
<evidence type="ECO:0000256" key="1">
    <source>
        <dbReference type="SAM" id="MobiDB-lite"/>
    </source>
</evidence>
<dbReference type="Proteomes" id="UP000219338">
    <property type="component" value="Unassembled WGS sequence"/>
</dbReference>
<name>A0A284RMK2_ARMOS</name>
<evidence type="ECO:0000313" key="2">
    <source>
        <dbReference type="EMBL" id="SJL09987.1"/>
    </source>
</evidence>
<organism evidence="2 3">
    <name type="scientific">Armillaria ostoyae</name>
    <name type="common">Armillaria root rot fungus</name>
    <dbReference type="NCBI Taxonomy" id="47428"/>
    <lineage>
        <taxon>Eukaryota</taxon>
        <taxon>Fungi</taxon>
        <taxon>Dikarya</taxon>
        <taxon>Basidiomycota</taxon>
        <taxon>Agaricomycotina</taxon>
        <taxon>Agaricomycetes</taxon>
        <taxon>Agaricomycetidae</taxon>
        <taxon>Agaricales</taxon>
        <taxon>Marasmiineae</taxon>
        <taxon>Physalacriaceae</taxon>
        <taxon>Armillaria</taxon>
    </lineage>
</organism>
<proteinExistence type="predicted"/>
<dbReference type="EMBL" id="FUEG01000011">
    <property type="protein sequence ID" value="SJL09987.1"/>
    <property type="molecule type" value="Genomic_DNA"/>
</dbReference>
<keyword evidence="3" id="KW-1185">Reference proteome</keyword>
<protein>
    <submittedName>
        <fullName evidence="2">Uncharacterized protein</fullName>
    </submittedName>
</protein>
<gene>
    <name evidence="2" type="ORF">ARMOST_13369</name>
</gene>
<reference evidence="3" key="1">
    <citation type="journal article" date="2017" name="Nat. Ecol. Evol.">
        <title>Genome expansion and lineage-specific genetic innovations in the forest pathogenic fungi Armillaria.</title>
        <authorList>
            <person name="Sipos G."/>
            <person name="Prasanna A.N."/>
            <person name="Walter M.C."/>
            <person name="O'Connor E."/>
            <person name="Balint B."/>
            <person name="Krizsan K."/>
            <person name="Kiss B."/>
            <person name="Hess J."/>
            <person name="Varga T."/>
            <person name="Slot J."/>
            <person name="Riley R."/>
            <person name="Boka B."/>
            <person name="Rigling D."/>
            <person name="Barry K."/>
            <person name="Lee J."/>
            <person name="Mihaltcheva S."/>
            <person name="LaButti K."/>
            <person name="Lipzen A."/>
            <person name="Waldron R."/>
            <person name="Moloney N.M."/>
            <person name="Sperisen C."/>
            <person name="Kredics L."/>
            <person name="Vagvoelgyi C."/>
            <person name="Patrignani A."/>
            <person name="Fitzpatrick D."/>
            <person name="Nagy I."/>
            <person name="Doyle S."/>
            <person name="Anderson J.B."/>
            <person name="Grigoriev I.V."/>
            <person name="Gueldener U."/>
            <person name="Muensterkoetter M."/>
            <person name="Nagy L.G."/>
        </authorList>
    </citation>
    <scope>NUCLEOTIDE SEQUENCE [LARGE SCALE GENOMIC DNA]</scope>
    <source>
        <strain evidence="3">C18/9</strain>
    </source>
</reference>
<accession>A0A284RMK2</accession>
<feature type="region of interest" description="Disordered" evidence="1">
    <location>
        <begin position="1"/>
        <end position="22"/>
    </location>
</feature>
<sequence length="142" mass="15311">MADRDPGYPNPPPTSSTPSIRTPCLEASLLDPAIAPSYSPPPPTKHKLLIGHGIYRPASETTCLIHPPLTSHGLRYTATRHPPLEIPIFDADNDISNWRCISPSNSGPASAEQYANDISKGTLALDPQAPTPIPANYLIVKW</sequence>
<dbReference type="AlphaFoldDB" id="A0A284RMK2"/>